<organism evidence="8 9">
    <name type="scientific">Actinophytocola oryzae</name>
    <dbReference type="NCBI Taxonomy" id="502181"/>
    <lineage>
        <taxon>Bacteria</taxon>
        <taxon>Bacillati</taxon>
        <taxon>Actinomycetota</taxon>
        <taxon>Actinomycetes</taxon>
        <taxon>Pseudonocardiales</taxon>
        <taxon>Pseudonocardiaceae</taxon>
    </lineage>
</organism>
<evidence type="ECO:0000256" key="2">
    <source>
        <dbReference type="ARBA" id="ARBA00007362"/>
    </source>
</evidence>
<sequence length="309" mass="32410">MTSMSRTNLLQFLLLGTIWGTSYTFIKAALGGLTPTQLVLARLGLGLVFLVAILLLWSIGLPKAGKVWAHMAVSSALGMVIPFLLLGYGEQHTSAAMAGMLIAVLPLATLAAVTVFLPSEKVSRRKLYGFLLGFAGVVLIVAPWEGAPGELTGQLAVIAAACSYAAQTVYIRKFLVPHGLSPVAQAGGQVIMALVLQTVTLPAFGWETPTFTWPVVVSVVLLGVFGTGAAYVLYFRLITDLGAATASSVNYLVPVVGAVASTTLLGDSLTWNMVAGVLTVMVGLAIAENRLSRRRRTVTAAPKVVEKVA</sequence>
<dbReference type="Gene3D" id="1.10.3730.20">
    <property type="match status" value="1"/>
</dbReference>
<evidence type="ECO:0000256" key="3">
    <source>
        <dbReference type="ARBA" id="ARBA00022692"/>
    </source>
</evidence>
<evidence type="ECO:0000313" key="8">
    <source>
        <dbReference type="EMBL" id="TDV47882.1"/>
    </source>
</evidence>
<accession>A0A4R7VF83</accession>
<dbReference type="SUPFAM" id="SSF103481">
    <property type="entry name" value="Multidrug resistance efflux transporter EmrE"/>
    <property type="match status" value="2"/>
</dbReference>
<feature type="transmembrane region" description="Helical" evidence="6">
    <location>
        <begin position="211"/>
        <end position="234"/>
    </location>
</feature>
<dbReference type="PANTHER" id="PTHR32322:SF9">
    <property type="entry name" value="AMINO-ACID METABOLITE EFFLUX PUMP-RELATED"/>
    <property type="match status" value="1"/>
</dbReference>
<proteinExistence type="inferred from homology"/>
<feature type="domain" description="EamA" evidence="7">
    <location>
        <begin position="10"/>
        <end position="141"/>
    </location>
</feature>
<feature type="transmembrane region" description="Helical" evidence="6">
    <location>
        <begin position="95"/>
        <end position="115"/>
    </location>
</feature>
<dbReference type="AlphaFoldDB" id="A0A4R7VF83"/>
<dbReference type="GO" id="GO:0016020">
    <property type="term" value="C:membrane"/>
    <property type="evidence" value="ECO:0007669"/>
    <property type="project" value="UniProtKB-SubCell"/>
</dbReference>
<evidence type="ECO:0000256" key="4">
    <source>
        <dbReference type="ARBA" id="ARBA00022989"/>
    </source>
</evidence>
<keyword evidence="5 6" id="KW-0472">Membrane</keyword>
<feature type="transmembrane region" description="Helical" evidence="6">
    <location>
        <begin position="40"/>
        <end position="60"/>
    </location>
</feature>
<dbReference type="InterPro" id="IPR000620">
    <property type="entry name" value="EamA_dom"/>
</dbReference>
<protein>
    <submittedName>
        <fullName evidence="8">Drug/metabolite transporter (DMT)-like permease</fullName>
    </submittedName>
</protein>
<evidence type="ECO:0000256" key="6">
    <source>
        <dbReference type="SAM" id="Phobius"/>
    </source>
</evidence>
<feature type="transmembrane region" description="Helical" evidence="6">
    <location>
        <begin position="269"/>
        <end position="287"/>
    </location>
</feature>
<evidence type="ECO:0000256" key="5">
    <source>
        <dbReference type="ARBA" id="ARBA00023136"/>
    </source>
</evidence>
<evidence type="ECO:0000259" key="7">
    <source>
        <dbReference type="Pfam" id="PF00892"/>
    </source>
</evidence>
<name>A0A4R7VF83_9PSEU</name>
<comment type="caution">
    <text evidence="8">The sequence shown here is derived from an EMBL/GenBank/DDBJ whole genome shotgun (WGS) entry which is preliminary data.</text>
</comment>
<comment type="similarity">
    <text evidence="2">Belongs to the EamA transporter family.</text>
</comment>
<feature type="transmembrane region" description="Helical" evidence="6">
    <location>
        <begin position="241"/>
        <end position="263"/>
    </location>
</feature>
<dbReference type="RefSeq" id="WP_243866680.1">
    <property type="nucleotide sequence ID" value="NZ_SOCP01000009.1"/>
</dbReference>
<dbReference type="PANTHER" id="PTHR32322">
    <property type="entry name" value="INNER MEMBRANE TRANSPORTER"/>
    <property type="match status" value="1"/>
</dbReference>
<feature type="transmembrane region" description="Helical" evidence="6">
    <location>
        <begin position="127"/>
        <end position="145"/>
    </location>
</feature>
<feature type="domain" description="EamA" evidence="7">
    <location>
        <begin position="152"/>
        <end position="286"/>
    </location>
</feature>
<keyword evidence="9" id="KW-1185">Reference proteome</keyword>
<keyword evidence="4 6" id="KW-1133">Transmembrane helix</keyword>
<dbReference type="Pfam" id="PF00892">
    <property type="entry name" value="EamA"/>
    <property type="match status" value="2"/>
</dbReference>
<keyword evidence="3 6" id="KW-0812">Transmembrane</keyword>
<feature type="transmembrane region" description="Helical" evidence="6">
    <location>
        <begin position="67"/>
        <end position="89"/>
    </location>
</feature>
<evidence type="ECO:0000313" key="9">
    <source>
        <dbReference type="Proteomes" id="UP000294927"/>
    </source>
</evidence>
<comment type="subcellular location">
    <subcellularLocation>
        <location evidence="1">Membrane</location>
        <topology evidence="1">Multi-pass membrane protein</topology>
    </subcellularLocation>
</comment>
<dbReference type="InterPro" id="IPR037185">
    <property type="entry name" value="EmrE-like"/>
</dbReference>
<evidence type="ECO:0000256" key="1">
    <source>
        <dbReference type="ARBA" id="ARBA00004141"/>
    </source>
</evidence>
<reference evidence="8 9" key="1">
    <citation type="submission" date="2019-03" db="EMBL/GenBank/DDBJ databases">
        <title>Genomic Encyclopedia of Archaeal and Bacterial Type Strains, Phase II (KMG-II): from individual species to whole genera.</title>
        <authorList>
            <person name="Goeker M."/>
        </authorList>
    </citation>
    <scope>NUCLEOTIDE SEQUENCE [LARGE SCALE GENOMIC DNA]</scope>
    <source>
        <strain evidence="8 9">DSM 45499</strain>
    </source>
</reference>
<dbReference type="EMBL" id="SOCP01000009">
    <property type="protein sequence ID" value="TDV47882.1"/>
    <property type="molecule type" value="Genomic_DNA"/>
</dbReference>
<dbReference type="InterPro" id="IPR050638">
    <property type="entry name" value="AA-Vitamin_Transporters"/>
</dbReference>
<dbReference type="Proteomes" id="UP000294927">
    <property type="component" value="Unassembled WGS sequence"/>
</dbReference>
<gene>
    <name evidence="8" type="ORF">CLV71_109117</name>
</gene>